<organism evidence="1">
    <name type="scientific">Panicum hallii</name>
    <dbReference type="NCBI Taxonomy" id="206008"/>
    <lineage>
        <taxon>Eukaryota</taxon>
        <taxon>Viridiplantae</taxon>
        <taxon>Streptophyta</taxon>
        <taxon>Embryophyta</taxon>
        <taxon>Tracheophyta</taxon>
        <taxon>Spermatophyta</taxon>
        <taxon>Magnoliopsida</taxon>
        <taxon>Liliopsida</taxon>
        <taxon>Poales</taxon>
        <taxon>Poaceae</taxon>
        <taxon>PACMAD clade</taxon>
        <taxon>Panicoideae</taxon>
        <taxon>Panicodae</taxon>
        <taxon>Paniceae</taxon>
        <taxon>Panicinae</taxon>
        <taxon>Panicum</taxon>
        <taxon>Panicum sect. Panicum</taxon>
    </lineage>
</organism>
<evidence type="ECO:0000313" key="1">
    <source>
        <dbReference type="EMBL" id="PVH66866.1"/>
    </source>
</evidence>
<name>A0A2T8KXG0_9POAL</name>
<sequence>MKGFGFQSGRWSDAIPETRNMLVSITITPVRRLGPVMIVTTNKYKHGLISILARKYLEEIDENDSIGVQIATRSLCHDEDEIFV</sequence>
<gene>
    <name evidence="1" type="ORF">PAHAL_1G372200</name>
</gene>
<dbReference type="Gramene" id="PVH66866">
    <property type="protein sequence ID" value="PVH66866"/>
    <property type="gene ID" value="PAHAL_1G372200"/>
</dbReference>
<dbReference type="AlphaFoldDB" id="A0A2T8KXG0"/>
<reference evidence="1" key="1">
    <citation type="submission" date="2018-04" db="EMBL/GenBank/DDBJ databases">
        <title>WGS assembly of Panicum hallii.</title>
        <authorList>
            <person name="Lovell J."/>
            <person name="Jenkins J."/>
            <person name="Lowry D."/>
            <person name="Mamidi S."/>
            <person name="Sreedasyam A."/>
            <person name="Weng X."/>
            <person name="Barry K."/>
            <person name="Bonette J."/>
            <person name="Campitelli B."/>
            <person name="Daum C."/>
            <person name="Gordon S."/>
            <person name="Gould B."/>
            <person name="Lipzen A."/>
            <person name="Macqueen A."/>
            <person name="Palacio-Mejia J."/>
            <person name="Plott C."/>
            <person name="Shakirov E."/>
            <person name="Shu S."/>
            <person name="Yoshinaga Y."/>
            <person name="Zane M."/>
            <person name="Rokhsar D."/>
            <person name="Grimwood J."/>
            <person name="Schmutz J."/>
            <person name="Juenger T."/>
        </authorList>
    </citation>
    <scope>NUCLEOTIDE SEQUENCE [LARGE SCALE GENOMIC DNA]</scope>
    <source>
        <strain evidence="1">FIL2</strain>
    </source>
</reference>
<dbReference type="Proteomes" id="UP000243499">
    <property type="component" value="Chromosome 1"/>
</dbReference>
<accession>A0A2T8KXG0</accession>
<protein>
    <submittedName>
        <fullName evidence="1">Uncharacterized protein</fullName>
    </submittedName>
</protein>
<proteinExistence type="predicted"/>
<dbReference type="EMBL" id="CM008046">
    <property type="protein sequence ID" value="PVH66866.1"/>
    <property type="molecule type" value="Genomic_DNA"/>
</dbReference>